<organism evidence="2 3">
    <name type="scientific">Dactylosporangium darangshiense</name>
    <dbReference type="NCBI Taxonomy" id="579108"/>
    <lineage>
        <taxon>Bacteria</taxon>
        <taxon>Bacillati</taxon>
        <taxon>Actinomycetota</taxon>
        <taxon>Actinomycetes</taxon>
        <taxon>Micromonosporales</taxon>
        <taxon>Micromonosporaceae</taxon>
        <taxon>Dactylosporangium</taxon>
    </lineage>
</organism>
<dbReference type="PANTHER" id="PTHR46865:SF2">
    <property type="entry name" value="MONOOXYGENASE"/>
    <property type="match status" value="1"/>
</dbReference>
<name>A0ABP8D0M2_9ACTN</name>
<keyword evidence="2" id="KW-0503">Monooxygenase</keyword>
<dbReference type="Gene3D" id="3.30.9.10">
    <property type="entry name" value="D-Amino Acid Oxidase, subunit A, domain 2"/>
    <property type="match status" value="1"/>
</dbReference>
<evidence type="ECO:0000259" key="1">
    <source>
        <dbReference type="Pfam" id="PF01494"/>
    </source>
</evidence>
<dbReference type="PRINTS" id="PR00420">
    <property type="entry name" value="RNGMNOXGNASE"/>
</dbReference>
<dbReference type="Pfam" id="PF01494">
    <property type="entry name" value="FAD_binding_3"/>
    <property type="match status" value="1"/>
</dbReference>
<accession>A0ABP8D0M2</accession>
<keyword evidence="3" id="KW-1185">Reference proteome</keyword>
<evidence type="ECO:0000313" key="2">
    <source>
        <dbReference type="EMBL" id="GAA4245537.1"/>
    </source>
</evidence>
<evidence type="ECO:0000313" key="3">
    <source>
        <dbReference type="Proteomes" id="UP001500620"/>
    </source>
</evidence>
<gene>
    <name evidence="2" type="ORF">GCM10022255_013340</name>
</gene>
<protein>
    <submittedName>
        <fullName evidence="2">FAD-dependent monooxygenase</fullName>
    </submittedName>
</protein>
<sequence>MVLGMDILISGASVAGPSLALWLQRYGHHVTVVEKAPALRGGGYAVDFRGRVHMETLGRMGLRDSLEARATHMGDIAIVDAAGTQVAALPSAIFSGDLEVLRGDLADVLYAATREHVRYRFGDQITAIAQDERGVDVTFAEAPPQRFDLVVGADGVHSGVRRLVFGDDPAHTKPLGVYGGIFTMPGTMGLVRSGFMYNEPNRAVSVMSPHGGDQIVSMSFAEPGLRFDYRDVDQQRRIIAERFAGVGWRTPELLEAMERAEDFWFDSTTQIRLDRWSHGRVVLLGDAGFAGGPGGNGTGLAVVGAHVLAGELDAARGDHRAAFERYERLMRPYVATCQKQADGSPDFLVPSTEKKIAQRNRFFKTVRYLPPARRMFKYLATRTATAFDLPSYELPELVGR</sequence>
<proteinExistence type="predicted"/>
<dbReference type="SUPFAM" id="SSF51905">
    <property type="entry name" value="FAD/NAD(P)-binding domain"/>
    <property type="match status" value="1"/>
</dbReference>
<dbReference type="Proteomes" id="UP001500620">
    <property type="component" value="Unassembled WGS sequence"/>
</dbReference>
<dbReference type="InterPro" id="IPR002938">
    <property type="entry name" value="FAD-bd"/>
</dbReference>
<dbReference type="Gene3D" id="3.50.50.60">
    <property type="entry name" value="FAD/NAD(P)-binding domain"/>
    <property type="match status" value="1"/>
</dbReference>
<comment type="caution">
    <text evidence="2">The sequence shown here is derived from an EMBL/GenBank/DDBJ whole genome shotgun (WGS) entry which is preliminary data.</text>
</comment>
<dbReference type="PANTHER" id="PTHR46865">
    <property type="entry name" value="OXIDOREDUCTASE-RELATED"/>
    <property type="match status" value="1"/>
</dbReference>
<dbReference type="InterPro" id="IPR036188">
    <property type="entry name" value="FAD/NAD-bd_sf"/>
</dbReference>
<dbReference type="EMBL" id="BAABAT010000002">
    <property type="protein sequence ID" value="GAA4245537.1"/>
    <property type="molecule type" value="Genomic_DNA"/>
</dbReference>
<keyword evidence="2" id="KW-0560">Oxidoreductase</keyword>
<reference evidence="3" key="1">
    <citation type="journal article" date="2019" name="Int. J. Syst. Evol. Microbiol.">
        <title>The Global Catalogue of Microorganisms (GCM) 10K type strain sequencing project: providing services to taxonomists for standard genome sequencing and annotation.</title>
        <authorList>
            <consortium name="The Broad Institute Genomics Platform"/>
            <consortium name="The Broad Institute Genome Sequencing Center for Infectious Disease"/>
            <person name="Wu L."/>
            <person name="Ma J."/>
        </authorList>
    </citation>
    <scope>NUCLEOTIDE SEQUENCE [LARGE SCALE GENOMIC DNA]</scope>
    <source>
        <strain evidence="3">JCM 17441</strain>
    </source>
</reference>
<feature type="domain" description="FAD-binding" evidence="1">
    <location>
        <begin position="6"/>
        <end position="316"/>
    </location>
</feature>
<dbReference type="InterPro" id="IPR051704">
    <property type="entry name" value="FAD_aromatic-hydroxylase"/>
</dbReference>
<dbReference type="GO" id="GO:0004497">
    <property type="term" value="F:monooxygenase activity"/>
    <property type="evidence" value="ECO:0007669"/>
    <property type="project" value="UniProtKB-KW"/>
</dbReference>